<dbReference type="EMBL" id="NCKV01002330">
    <property type="protein sequence ID" value="RWS26992.1"/>
    <property type="molecule type" value="Genomic_DNA"/>
</dbReference>
<evidence type="ECO:0000256" key="1">
    <source>
        <dbReference type="ARBA" id="ARBA00004177"/>
    </source>
</evidence>
<accession>A0A443SHN1</accession>
<reference evidence="6 7" key="1">
    <citation type="journal article" date="2018" name="Gigascience">
        <title>Genomes of trombidid mites reveal novel predicted allergens and laterally-transferred genes associated with secondary metabolism.</title>
        <authorList>
            <person name="Dong X."/>
            <person name="Chaisiri K."/>
            <person name="Xia D."/>
            <person name="Armstrong S.D."/>
            <person name="Fang Y."/>
            <person name="Donnelly M.J."/>
            <person name="Kadowaki T."/>
            <person name="McGarry J.W."/>
            <person name="Darby A.C."/>
            <person name="Makepeace B.L."/>
        </authorList>
    </citation>
    <scope>NUCLEOTIDE SEQUENCE [LARGE SCALE GENOMIC DNA]</scope>
    <source>
        <strain evidence="6">UoL-UT</strain>
    </source>
</reference>
<dbReference type="GO" id="GO:0005768">
    <property type="term" value="C:endosome"/>
    <property type="evidence" value="ECO:0007669"/>
    <property type="project" value="UniProtKB-SubCell"/>
</dbReference>
<keyword evidence="7" id="KW-1185">Reference proteome</keyword>
<evidence type="ECO:0000256" key="4">
    <source>
        <dbReference type="ARBA" id="ARBA00022753"/>
    </source>
</evidence>
<name>A0A443SHN1_9ACAR</name>
<keyword evidence="3" id="KW-0813">Transport</keyword>
<dbReference type="VEuPathDB" id="VectorBase:LDEU005048"/>
<comment type="similarity">
    <text evidence="2">Belongs to the VPS35L family.</text>
</comment>
<dbReference type="AlphaFoldDB" id="A0A443SHN1"/>
<dbReference type="InterPro" id="IPR029705">
    <property type="entry name" value="VPS35L"/>
</dbReference>
<evidence type="ECO:0000256" key="2">
    <source>
        <dbReference type="ARBA" id="ARBA00010704"/>
    </source>
</evidence>
<organism evidence="6 7">
    <name type="scientific">Leptotrombidium deliense</name>
    <dbReference type="NCBI Taxonomy" id="299467"/>
    <lineage>
        <taxon>Eukaryota</taxon>
        <taxon>Metazoa</taxon>
        <taxon>Ecdysozoa</taxon>
        <taxon>Arthropoda</taxon>
        <taxon>Chelicerata</taxon>
        <taxon>Arachnida</taxon>
        <taxon>Acari</taxon>
        <taxon>Acariformes</taxon>
        <taxon>Trombidiformes</taxon>
        <taxon>Prostigmata</taxon>
        <taxon>Anystina</taxon>
        <taxon>Parasitengona</taxon>
        <taxon>Trombiculoidea</taxon>
        <taxon>Trombiculidae</taxon>
        <taxon>Leptotrombidium</taxon>
    </lineage>
</organism>
<protein>
    <submittedName>
        <fullName evidence="6">UPF0505 protein C16orf62-like protein</fullName>
    </submittedName>
</protein>
<dbReference type="GO" id="GO:0032456">
    <property type="term" value="P:endocytic recycling"/>
    <property type="evidence" value="ECO:0007669"/>
    <property type="project" value="InterPro"/>
</dbReference>
<dbReference type="OrthoDB" id="1734063at2759"/>
<evidence type="ECO:0000313" key="7">
    <source>
        <dbReference type="Proteomes" id="UP000288716"/>
    </source>
</evidence>
<keyword evidence="4" id="KW-0967">Endosome</keyword>
<evidence type="ECO:0000256" key="5">
    <source>
        <dbReference type="ARBA" id="ARBA00022927"/>
    </source>
</evidence>
<dbReference type="STRING" id="299467.A0A443SHN1"/>
<dbReference type="GO" id="GO:0015031">
    <property type="term" value="P:protein transport"/>
    <property type="evidence" value="ECO:0007669"/>
    <property type="project" value="UniProtKB-KW"/>
</dbReference>
<comment type="subcellular location">
    <subcellularLocation>
        <location evidence="1">Endosome</location>
    </subcellularLocation>
</comment>
<evidence type="ECO:0000313" key="6">
    <source>
        <dbReference type="EMBL" id="RWS26992.1"/>
    </source>
</evidence>
<evidence type="ECO:0000256" key="3">
    <source>
        <dbReference type="ARBA" id="ARBA00022448"/>
    </source>
</evidence>
<dbReference type="PANTHER" id="PTHR13673">
    <property type="entry name" value="ESOPHAGEAL CANCER ASSOCIATED PROTEIN"/>
    <property type="match status" value="1"/>
</dbReference>
<dbReference type="Proteomes" id="UP000288716">
    <property type="component" value="Unassembled WGS sequence"/>
</dbReference>
<dbReference type="PANTHER" id="PTHR13673:SF0">
    <property type="entry name" value="VPS35 ENDOSOMAL PROTEIN-SORTING FACTOR-LIKE"/>
    <property type="match status" value="1"/>
</dbReference>
<sequence length="959" mass="109735">MEWHPKSRSKKVASAERLVVRDHPLRPFCVTVTEQKLNSCNDIRTTGKPPPKPVATSWGGIDPLSAALKESNINTNVDYSAAKSKPKQFDTVVNDYIEDDFEQWSVKKSQILSKYTTSERLSIKTSFLVGGSAAGSSSSSIRNLQNTSVAEKVKHRLEQLDDFEEGSVKEMLNLTQQDYVCRIEELNAALRESWEQDQRVKALKIVIQCAKLLADVSVIQFYPSKYVLVTEILDNFGVFVYNRIHCKAETNTALESAKETCRNWFYKVASIRELIPRLYVEAAILKTYGFIAEKNVKIENIRALRRLLKMARGIGDPLVAMYAKAYLCRVTVKIVPAEKSLFKQVLSDFFLTVKQFDTTLVRNILSSQKVDYSTYLTLYSPTLDWILQCIVYKASDSLLCEILTDFDTKTMSGDDSGVYALLLNSIITSFRPSFITKRAKKFVEMVKLVSSNDQMELTFPKHQLLKNLGTCFVSDENGWIDVDEQHKLILLNEVWKMIARLKPSEYIICADVWMDFVVTHFGIREINTLLRDIVKHMQPDRAFENHYNHILSIIGKVVKFSTNDFSAFFSMESFIPFLDLLQKESIKVEACKMIVEFFVKNFTSTSEDDFVTTSDPVILNSMMYLCKTMHDSVNALTLEDEKRQISSYIVDFLRLVSFEKDFEAYLNFMVESRANFSNLEPVILFLVHSVNQTAMKTRSIVKGHHTKKTTAFVRTCLAYCFITIPSLEDVFIRLQLYLNSAQVALVNTCLPQTDAFLKAAIMLLPQVPPSIELSDGRSKSTEQFFITYIANLLSFLIIVPDHPEQEPLYLLCGLLNVVEDYSFDSYSDIKLRIYLDILSYLSVISLENYPYHIDKVDSNDVLYGNSKQFMDKIQELSTVAIENILAHLKKLGDEKQLKRQGNLALETFYRVITFGDETKMTKLASNLLQLALKNVSAEVKQSVLKCKRVQQFQKMRRVE</sequence>
<comment type="caution">
    <text evidence="6">The sequence shown here is derived from an EMBL/GenBank/DDBJ whole genome shotgun (WGS) entry which is preliminary data.</text>
</comment>
<proteinExistence type="inferred from homology"/>
<keyword evidence="5" id="KW-0653">Protein transport</keyword>
<gene>
    <name evidence="6" type="ORF">B4U80_06166</name>
</gene>